<accession>A0AAN9MTA0</accession>
<evidence type="ECO:0000313" key="2">
    <source>
        <dbReference type="EMBL" id="KAK7357772.1"/>
    </source>
</evidence>
<name>A0AAN9MTA0_PHACN</name>
<comment type="caution">
    <text evidence="2">The sequence shown here is derived from an EMBL/GenBank/DDBJ whole genome shotgun (WGS) entry which is preliminary data.</text>
</comment>
<dbReference type="EMBL" id="JAYMYR010000006">
    <property type="protein sequence ID" value="KAK7357772.1"/>
    <property type="molecule type" value="Genomic_DNA"/>
</dbReference>
<protein>
    <submittedName>
        <fullName evidence="2">Uncharacterized protein</fullName>
    </submittedName>
</protein>
<evidence type="ECO:0000313" key="3">
    <source>
        <dbReference type="Proteomes" id="UP001374584"/>
    </source>
</evidence>
<feature type="region of interest" description="Disordered" evidence="1">
    <location>
        <begin position="1"/>
        <end position="45"/>
    </location>
</feature>
<keyword evidence="3" id="KW-1185">Reference proteome</keyword>
<dbReference type="AlphaFoldDB" id="A0AAN9MTA0"/>
<gene>
    <name evidence="2" type="ORF">VNO80_17068</name>
</gene>
<sequence length="66" mass="7557">MNGLDRITPLRNRENERRSSYINKSLRFPATMQRSETRESAKPKPKACGFLVGSISQLRKFTLGLC</sequence>
<reference evidence="2 3" key="1">
    <citation type="submission" date="2024-01" db="EMBL/GenBank/DDBJ databases">
        <title>The genomes of 5 underutilized Papilionoideae crops provide insights into root nodulation and disease resistanc.</title>
        <authorList>
            <person name="Jiang F."/>
        </authorList>
    </citation>
    <scope>NUCLEOTIDE SEQUENCE [LARGE SCALE GENOMIC DNA]</scope>
    <source>
        <strain evidence="2">JINMINGXINNONG_FW02</strain>
        <tissue evidence="2">Leaves</tissue>
    </source>
</reference>
<evidence type="ECO:0000256" key="1">
    <source>
        <dbReference type="SAM" id="MobiDB-lite"/>
    </source>
</evidence>
<dbReference type="Proteomes" id="UP001374584">
    <property type="component" value="Unassembled WGS sequence"/>
</dbReference>
<organism evidence="2 3">
    <name type="scientific">Phaseolus coccineus</name>
    <name type="common">Scarlet runner bean</name>
    <name type="synonym">Phaseolus multiflorus</name>
    <dbReference type="NCBI Taxonomy" id="3886"/>
    <lineage>
        <taxon>Eukaryota</taxon>
        <taxon>Viridiplantae</taxon>
        <taxon>Streptophyta</taxon>
        <taxon>Embryophyta</taxon>
        <taxon>Tracheophyta</taxon>
        <taxon>Spermatophyta</taxon>
        <taxon>Magnoliopsida</taxon>
        <taxon>eudicotyledons</taxon>
        <taxon>Gunneridae</taxon>
        <taxon>Pentapetalae</taxon>
        <taxon>rosids</taxon>
        <taxon>fabids</taxon>
        <taxon>Fabales</taxon>
        <taxon>Fabaceae</taxon>
        <taxon>Papilionoideae</taxon>
        <taxon>50 kb inversion clade</taxon>
        <taxon>NPAAA clade</taxon>
        <taxon>indigoferoid/millettioid clade</taxon>
        <taxon>Phaseoleae</taxon>
        <taxon>Phaseolus</taxon>
    </lineage>
</organism>
<proteinExistence type="predicted"/>